<dbReference type="eggNOG" id="COG0642">
    <property type="taxonomic scope" value="Bacteria"/>
</dbReference>
<dbReference type="InterPro" id="IPR036890">
    <property type="entry name" value="HATPase_C_sf"/>
</dbReference>
<dbReference type="SUPFAM" id="SSF55874">
    <property type="entry name" value="ATPase domain of HSP90 chaperone/DNA topoisomerase II/histidine kinase"/>
    <property type="match status" value="1"/>
</dbReference>
<organism evidence="13 14">
    <name type="scientific">Desulfosporosinus youngiae DSM 17734</name>
    <dbReference type="NCBI Taxonomy" id="768710"/>
    <lineage>
        <taxon>Bacteria</taxon>
        <taxon>Bacillati</taxon>
        <taxon>Bacillota</taxon>
        <taxon>Clostridia</taxon>
        <taxon>Eubacteriales</taxon>
        <taxon>Desulfitobacteriaceae</taxon>
        <taxon>Desulfosporosinus</taxon>
    </lineage>
</organism>
<dbReference type="Gene3D" id="3.40.50.1980">
    <property type="entry name" value="Nitrogenase molybdenum iron protein domain"/>
    <property type="match status" value="2"/>
</dbReference>
<dbReference type="RefSeq" id="WP_007785758.1">
    <property type="nucleotide sequence ID" value="NZ_CM001441.1"/>
</dbReference>
<dbReference type="GO" id="GO:0016020">
    <property type="term" value="C:membrane"/>
    <property type="evidence" value="ECO:0007669"/>
    <property type="project" value="UniProtKB-SubCell"/>
</dbReference>
<dbReference type="eggNOG" id="COG0614">
    <property type="taxonomic scope" value="Bacteria"/>
</dbReference>
<dbReference type="HOGENOM" id="CLU_388692_0_0_9"/>
<keyword evidence="6" id="KW-0808">Transferase</keyword>
<feature type="domain" description="HAMP" evidence="11">
    <location>
        <begin position="168"/>
        <end position="220"/>
    </location>
</feature>
<evidence type="ECO:0000256" key="6">
    <source>
        <dbReference type="ARBA" id="ARBA00022679"/>
    </source>
</evidence>
<evidence type="ECO:0000256" key="8">
    <source>
        <dbReference type="ARBA" id="ARBA00023012"/>
    </source>
</evidence>
<evidence type="ECO:0000259" key="12">
    <source>
        <dbReference type="PROSITE" id="PS50983"/>
    </source>
</evidence>
<evidence type="ECO:0000313" key="14">
    <source>
        <dbReference type="Proteomes" id="UP000005104"/>
    </source>
</evidence>
<protein>
    <recommendedName>
        <fullName evidence="4">histidine kinase</fullName>
        <ecNumber evidence="4">2.7.13.3</ecNumber>
    </recommendedName>
</protein>
<dbReference type="PROSITE" id="PS50885">
    <property type="entry name" value="HAMP"/>
    <property type="match status" value="1"/>
</dbReference>
<dbReference type="CDD" id="cd06225">
    <property type="entry name" value="HAMP"/>
    <property type="match status" value="1"/>
</dbReference>
<comment type="similarity">
    <text evidence="3">Belongs to the bacterial solute-binding protein 8 family.</text>
</comment>
<keyword evidence="9" id="KW-1133">Transmembrane helix</keyword>
<dbReference type="Gene3D" id="1.10.287.130">
    <property type="match status" value="1"/>
</dbReference>
<dbReference type="Proteomes" id="UP000005104">
    <property type="component" value="Chromosome"/>
</dbReference>
<dbReference type="InterPro" id="IPR005467">
    <property type="entry name" value="His_kinase_dom"/>
</dbReference>
<keyword evidence="14" id="KW-1185">Reference proteome</keyword>
<dbReference type="Pfam" id="PF00672">
    <property type="entry name" value="HAMP"/>
    <property type="match status" value="1"/>
</dbReference>
<evidence type="ECO:0000259" key="11">
    <source>
        <dbReference type="PROSITE" id="PS50885"/>
    </source>
</evidence>
<dbReference type="InterPro" id="IPR050902">
    <property type="entry name" value="ABC_Transporter_SBP"/>
</dbReference>
<dbReference type="InterPro" id="IPR002491">
    <property type="entry name" value="ABC_transptr_periplasmic_BD"/>
</dbReference>
<evidence type="ECO:0000256" key="9">
    <source>
        <dbReference type="SAM" id="Phobius"/>
    </source>
</evidence>
<evidence type="ECO:0000256" key="1">
    <source>
        <dbReference type="ARBA" id="ARBA00000085"/>
    </source>
</evidence>
<name>H5Y635_9FIRM</name>
<feature type="domain" description="Histidine kinase" evidence="10">
    <location>
        <begin position="231"/>
        <end position="428"/>
    </location>
</feature>
<keyword evidence="8" id="KW-0902">Two-component regulatory system</keyword>
<evidence type="ECO:0000259" key="10">
    <source>
        <dbReference type="PROSITE" id="PS50109"/>
    </source>
</evidence>
<comment type="subcellular location">
    <subcellularLocation>
        <location evidence="2">Membrane</location>
    </subcellularLocation>
</comment>
<evidence type="ECO:0000313" key="13">
    <source>
        <dbReference type="EMBL" id="EHQ91045.1"/>
    </source>
</evidence>
<dbReference type="GO" id="GO:0000155">
    <property type="term" value="F:phosphorelay sensor kinase activity"/>
    <property type="evidence" value="ECO:0007669"/>
    <property type="project" value="InterPro"/>
</dbReference>
<dbReference type="PANTHER" id="PTHR30535">
    <property type="entry name" value="VITAMIN B12-BINDING PROTEIN"/>
    <property type="match status" value="1"/>
</dbReference>
<dbReference type="SUPFAM" id="SSF53807">
    <property type="entry name" value="Helical backbone' metal receptor"/>
    <property type="match status" value="1"/>
</dbReference>
<evidence type="ECO:0000256" key="3">
    <source>
        <dbReference type="ARBA" id="ARBA00008814"/>
    </source>
</evidence>
<dbReference type="EMBL" id="CM001441">
    <property type="protein sequence ID" value="EHQ91045.1"/>
    <property type="molecule type" value="Genomic_DNA"/>
</dbReference>
<dbReference type="Pfam" id="PF00512">
    <property type="entry name" value="HisKA"/>
    <property type="match status" value="1"/>
</dbReference>
<dbReference type="PROSITE" id="PS50983">
    <property type="entry name" value="FE_B12_PBP"/>
    <property type="match status" value="1"/>
</dbReference>
<accession>H5Y635</accession>
<feature type="domain" description="Fe/B12 periplasmic-binding" evidence="12">
    <location>
        <begin position="431"/>
        <end position="705"/>
    </location>
</feature>
<dbReference type="STRING" id="768710.DesyoDRAFT_4079"/>
<keyword evidence="9" id="KW-0812">Transmembrane</keyword>
<dbReference type="OrthoDB" id="9816357at2"/>
<keyword evidence="5" id="KW-0597">Phosphoprotein</keyword>
<evidence type="ECO:0000256" key="7">
    <source>
        <dbReference type="ARBA" id="ARBA00022777"/>
    </source>
</evidence>
<comment type="catalytic activity">
    <reaction evidence="1">
        <text>ATP + protein L-histidine = ADP + protein N-phospho-L-histidine.</text>
        <dbReference type="EC" id="2.7.13.3"/>
    </reaction>
</comment>
<sequence>MFKKLLVRRLILSVVLAFVCAGTVFALLQQVSSYKIEAKYKNGDYLEQRMEKEAAAFQHYITENDLAIHDFPMISKWLDTTKITTISLYYDNRIIFNSGIPYMEETLSSGIPHQPLPWEKLYPIHFKDADVLLSLSLDLKHYDYDIALLFSLATFFAVFLGIVLFFVHGKTSYLLQLEQQVLLMQGGKLDITIPLKGKDEITSLAENIDGMRQAFIKQKQAQEARQRFSAAMSHDIRTPLAALIGYLDIIVNKRTSDEQRLQQFLAKSVEKANQLKSLTDHLFDYFVASEQQPKEAAENLSRTDFEKLIFDGIFLLESSGFTVNITLTHLQYYLKIPKHALQRVLDNMFSNILKYAAADKPVMIKMELAKEILTLCLKNEAKTDAGPSADTGMGLKNTRAIVERYRGRMTQSKVENDYSIELSIPVEMPKAVFAVQTTNIETLIALGLQEKIVGVAPGHEADFLPEHRKIYNSLNRLEGKLIRGHRYPSFEAVVGTKPDFIYGTSFSLDTTGIISLLKNVDKTSIATYVNKPTDLLNAKLEDVYDEILTLGRIFNVEDRADKLVQTMSAKIRAVRDKSGGMEELLPVFVFDTEEAGMIFTAGAALLSSLIQLAGGKNIFSEANRNWLYVNYETIAAGKPQVVVIIDYGETSAGDKIASFKNNPLFAEVPAVVNNQFVIVSLNEVLPGTRNADCVEKLAQGFYPHLQFQRQ</sequence>
<dbReference type="InterPro" id="IPR003661">
    <property type="entry name" value="HisK_dim/P_dom"/>
</dbReference>
<dbReference type="InterPro" id="IPR003660">
    <property type="entry name" value="HAMP_dom"/>
</dbReference>
<proteinExistence type="inferred from homology"/>
<gene>
    <name evidence="13" type="ORF">DesyoDRAFT_4079</name>
</gene>
<dbReference type="PANTHER" id="PTHR30535:SF7">
    <property type="entry name" value="IRON(III) DICITRATE-BINDING PROTEIN"/>
    <property type="match status" value="1"/>
</dbReference>
<evidence type="ECO:0000256" key="2">
    <source>
        <dbReference type="ARBA" id="ARBA00004370"/>
    </source>
</evidence>
<dbReference type="Gene3D" id="6.10.340.10">
    <property type="match status" value="1"/>
</dbReference>
<dbReference type="EC" id="2.7.13.3" evidence="4"/>
<dbReference type="CDD" id="cd00082">
    <property type="entry name" value="HisKA"/>
    <property type="match status" value="1"/>
</dbReference>
<dbReference type="InterPro" id="IPR036097">
    <property type="entry name" value="HisK_dim/P_sf"/>
</dbReference>
<dbReference type="PROSITE" id="PS50109">
    <property type="entry name" value="HIS_KIN"/>
    <property type="match status" value="1"/>
</dbReference>
<dbReference type="Pfam" id="PF01497">
    <property type="entry name" value="Peripla_BP_2"/>
    <property type="match status" value="1"/>
</dbReference>
<feature type="transmembrane region" description="Helical" evidence="9">
    <location>
        <begin position="146"/>
        <end position="167"/>
    </location>
</feature>
<dbReference type="SUPFAM" id="SSF47384">
    <property type="entry name" value="Homodimeric domain of signal transducing histidine kinase"/>
    <property type="match status" value="1"/>
</dbReference>
<dbReference type="SMART" id="SM00388">
    <property type="entry name" value="HisKA"/>
    <property type="match status" value="1"/>
</dbReference>
<evidence type="ECO:0000256" key="4">
    <source>
        <dbReference type="ARBA" id="ARBA00012438"/>
    </source>
</evidence>
<reference evidence="13 14" key="1">
    <citation type="submission" date="2011-11" db="EMBL/GenBank/DDBJ databases">
        <title>The Noncontiguous Finished genome of Desulfosporosinus youngiae DSM 17734.</title>
        <authorList>
            <consortium name="US DOE Joint Genome Institute (JGI-PGF)"/>
            <person name="Lucas S."/>
            <person name="Han J."/>
            <person name="Lapidus A."/>
            <person name="Cheng J.-F."/>
            <person name="Goodwin L."/>
            <person name="Pitluck S."/>
            <person name="Peters L."/>
            <person name="Ovchinnikova G."/>
            <person name="Lu M."/>
            <person name="Land M.L."/>
            <person name="Hauser L."/>
            <person name="Pester M."/>
            <person name="Spring S."/>
            <person name="Ollivier B."/>
            <person name="Rattei T."/>
            <person name="Klenk H.-P."/>
            <person name="Wagner M."/>
            <person name="Loy A."/>
            <person name="Woyke T.J."/>
        </authorList>
    </citation>
    <scope>NUCLEOTIDE SEQUENCE [LARGE SCALE GENOMIC DNA]</scope>
    <source>
        <strain evidence="13 14">DSM 17734</strain>
    </source>
</reference>
<dbReference type="AlphaFoldDB" id="H5Y635"/>
<dbReference type="Gene3D" id="3.30.565.10">
    <property type="entry name" value="Histidine kinase-like ATPase, C-terminal domain"/>
    <property type="match status" value="1"/>
</dbReference>
<keyword evidence="9" id="KW-0472">Membrane</keyword>
<keyword evidence="7" id="KW-0418">Kinase</keyword>
<evidence type="ECO:0000256" key="5">
    <source>
        <dbReference type="ARBA" id="ARBA00022553"/>
    </source>
</evidence>